<keyword evidence="2" id="KW-1185">Reference proteome</keyword>
<dbReference type="Proteomes" id="UP000007383">
    <property type="component" value="Chromosome"/>
</dbReference>
<dbReference type="RefSeq" id="WP_014455633.1">
    <property type="nucleotide sequence ID" value="NC_017098.1"/>
</dbReference>
<gene>
    <name evidence="1" type="ordered locus">Spiaf_1592</name>
</gene>
<proteinExistence type="predicted"/>
<name>H9UJF7_SPIAZ</name>
<evidence type="ECO:0000313" key="2">
    <source>
        <dbReference type="Proteomes" id="UP000007383"/>
    </source>
</evidence>
<dbReference type="HOGENOM" id="CLU_2738006_0_0_12"/>
<dbReference type="STRING" id="889378.Spiaf_1592"/>
<reference evidence="2" key="1">
    <citation type="journal article" date="2013" name="Stand. Genomic Sci.">
        <title>Complete genome sequence of the halophilic bacterium Spirochaeta africana type strain (Z-7692(T)) from the alkaline Lake Magadi in the East African Rift.</title>
        <authorList>
            <person name="Liolos K."/>
            <person name="Abt B."/>
            <person name="Scheuner C."/>
            <person name="Teshima H."/>
            <person name="Held B."/>
            <person name="Lapidus A."/>
            <person name="Nolan M."/>
            <person name="Lucas S."/>
            <person name="Deshpande S."/>
            <person name="Cheng J.F."/>
            <person name="Tapia R."/>
            <person name="Goodwin L.A."/>
            <person name="Pitluck S."/>
            <person name="Pagani I."/>
            <person name="Ivanova N."/>
            <person name="Mavromatis K."/>
            <person name="Mikhailova N."/>
            <person name="Huntemann M."/>
            <person name="Pati A."/>
            <person name="Chen A."/>
            <person name="Palaniappan K."/>
            <person name="Land M."/>
            <person name="Rohde M."/>
            <person name="Tindall B.J."/>
            <person name="Detter J.C."/>
            <person name="Goker M."/>
            <person name="Bristow J."/>
            <person name="Eisen J.A."/>
            <person name="Markowitz V."/>
            <person name="Hugenholtz P."/>
            <person name="Woyke T."/>
            <person name="Klenk H.P."/>
            <person name="Kyrpides N.C."/>
        </authorList>
    </citation>
    <scope>NUCLEOTIDE SEQUENCE</scope>
    <source>
        <strain evidence="2">ATCC 700263 / DSM 8902 / Z-7692</strain>
    </source>
</reference>
<organism evidence="1 2">
    <name type="scientific">Spirochaeta africana (strain ATCC 700263 / DSM 8902 / Z-7692)</name>
    <dbReference type="NCBI Taxonomy" id="889378"/>
    <lineage>
        <taxon>Bacteria</taxon>
        <taxon>Pseudomonadati</taxon>
        <taxon>Spirochaetota</taxon>
        <taxon>Spirochaetia</taxon>
        <taxon>Spirochaetales</taxon>
        <taxon>Spirochaetaceae</taxon>
        <taxon>Spirochaeta</taxon>
    </lineage>
</organism>
<accession>H9UJF7</accession>
<evidence type="ECO:0000313" key="1">
    <source>
        <dbReference type="EMBL" id="AFG37650.1"/>
    </source>
</evidence>
<dbReference type="EMBL" id="CP003282">
    <property type="protein sequence ID" value="AFG37650.1"/>
    <property type="molecule type" value="Genomic_DNA"/>
</dbReference>
<dbReference type="PATRIC" id="fig|889378.3.peg.1580"/>
<sequence>MDLNEVDEVMAWLLEMERSAHTKLMRVTDHAAREKLQQHEKTAKKAQRIITGLTGIEPEQSARRVQNRKER</sequence>
<dbReference type="AlphaFoldDB" id="H9UJF7"/>
<protein>
    <submittedName>
        <fullName evidence="1">Uncharacterized protein</fullName>
    </submittedName>
</protein>
<dbReference type="KEGG" id="sfc:Spiaf_1592"/>